<comment type="subcellular location">
    <subcellularLocation>
        <location evidence="4">Cell membrane</location>
        <topology evidence="4">Lipid-anchor</topology>
    </subcellularLocation>
</comment>
<accession>A0ABR5SJ71</accession>
<dbReference type="PANTHER" id="PTHR34183">
    <property type="entry name" value="ENDOLYTIC PEPTIDOGLYCAN TRANSGLYCOSYLASE RLPA"/>
    <property type="match status" value="1"/>
</dbReference>
<name>A0ABR5SJ71_9BACT</name>
<dbReference type="PROSITE" id="PS51724">
    <property type="entry name" value="SPOR"/>
    <property type="match status" value="1"/>
</dbReference>
<keyword evidence="4" id="KW-0564">Palmitate</keyword>
<dbReference type="RefSeq" id="WP_157072766.1">
    <property type="nucleotide sequence ID" value="NZ_LNQR01000007.1"/>
</dbReference>
<evidence type="ECO:0000313" key="8">
    <source>
        <dbReference type="Proteomes" id="UP000060487"/>
    </source>
</evidence>
<feature type="domain" description="SPOR" evidence="6">
    <location>
        <begin position="144"/>
        <end position="222"/>
    </location>
</feature>
<keyword evidence="4" id="KW-0472">Membrane</keyword>
<organism evidence="7 8">
    <name type="scientific">Candidatus Magnetominusculus xianensis</name>
    <dbReference type="NCBI Taxonomy" id="1748249"/>
    <lineage>
        <taxon>Bacteria</taxon>
        <taxon>Pseudomonadati</taxon>
        <taxon>Nitrospirota</taxon>
        <taxon>Nitrospiria</taxon>
        <taxon>Nitrospirales</taxon>
        <taxon>Nitrospiraceae</taxon>
        <taxon>Candidatus Magnetominusculus</taxon>
    </lineage>
</organism>
<dbReference type="InterPro" id="IPR036680">
    <property type="entry name" value="SPOR-like_sf"/>
</dbReference>
<reference evidence="7 8" key="1">
    <citation type="submission" date="2015-11" db="EMBL/GenBank/DDBJ databases">
        <authorList>
            <person name="Lin W."/>
        </authorList>
    </citation>
    <scope>NUCLEOTIDE SEQUENCE [LARGE SCALE GENOMIC DNA]</scope>
    <source>
        <strain evidence="7 8">HCH-1</strain>
    </source>
</reference>
<dbReference type="SUPFAM" id="SSF50685">
    <property type="entry name" value="Barwin-like endoglucanases"/>
    <property type="match status" value="1"/>
</dbReference>
<keyword evidence="8" id="KW-1185">Reference proteome</keyword>
<dbReference type="Gene3D" id="3.30.70.1070">
    <property type="entry name" value="Sporulation related repeat"/>
    <property type="match status" value="1"/>
</dbReference>
<dbReference type="Pfam" id="PF03330">
    <property type="entry name" value="DPBB_1"/>
    <property type="match status" value="1"/>
</dbReference>
<keyword evidence="4" id="KW-0449">Lipoprotein</keyword>
<dbReference type="EMBL" id="LNQR01000007">
    <property type="protein sequence ID" value="KWT94227.1"/>
    <property type="molecule type" value="Genomic_DNA"/>
</dbReference>
<keyword evidence="2 4" id="KW-0456">Lyase</keyword>
<proteinExistence type="inferred from homology"/>
<sequence>MRSAAIFIILAVVIGCGCTRAVKVPPRKAERIPEAPMTMMIASWYGPDFHGKLTASGEVYDMYGMTAAHKTLPFGTILRLTNPDTGAAATITITDRGPFVPGRDIDLSYRVAKDIGVIGPGVLAVMVQYIGRDMKYAKYIKVSDAASSAYTIQIAAYEDIKSAERLKAVIIESHPGVFIMQAVVNGKVYYRVRVGRYTDKEKAMSEAKHFANEGYDTYVTPHD</sequence>
<keyword evidence="3 4" id="KW-0961">Cell wall biogenesis/degradation</keyword>
<evidence type="ECO:0000313" key="7">
    <source>
        <dbReference type="EMBL" id="KWT94227.1"/>
    </source>
</evidence>
<evidence type="ECO:0000256" key="1">
    <source>
        <dbReference type="ARBA" id="ARBA00022729"/>
    </source>
</evidence>
<comment type="caution">
    <text evidence="7">The sequence shown here is derived from an EMBL/GenBank/DDBJ whole genome shotgun (WGS) entry which is preliminary data.</text>
</comment>
<dbReference type="HAMAP" id="MF_02071">
    <property type="entry name" value="RlpA"/>
    <property type="match status" value="1"/>
</dbReference>
<keyword evidence="4" id="KW-1003">Cell membrane</keyword>
<evidence type="ECO:0000259" key="6">
    <source>
        <dbReference type="PROSITE" id="PS51724"/>
    </source>
</evidence>
<dbReference type="EC" id="4.2.2.-" evidence="4"/>
<dbReference type="InterPro" id="IPR012997">
    <property type="entry name" value="RplA"/>
</dbReference>
<dbReference type="CDD" id="cd22268">
    <property type="entry name" value="DPBB_RlpA-like"/>
    <property type="match status" value="1"/>
</dbReference>
<evidence type="ECO:0000256" key="4">
    <source>
        <dbReference type="HAMAP-Rule" id="MF_02071"/>
    </source>
</evidence>
<dbReference type="Gene3D" id="2.40.40.10">
    <property type="entry name" value="RlpA-like domain"/>
    <property type="match status" value="1"/>
</dbReference>
<comment type="similarity">
    <text evidence="4 5">Belongs to the RlpA family.</text>
</comment>
<evidence type="ECO:0000256" key="3">
    <source>
        <dbReference type="ARBA" id="ARBA00023316"/>
    </source>
</evidence>
<dbReference type="NCBIfam" id="TIGR00413">
    <property type="entry name" value="rlpA"/>
    <property type="match status" value="1"/>
</dbReference>
<dbReference type="InterPro" id="IPR034718">
    <property type="entry name" value="RlpA"/>
</dbReference>
<dbReference type="PANTHER" id="PTHR34183:SF1">
    <property type="entry name" value="ENDOLYTIC PEPTIDOGLYCAN TRANSGLYCOSYLASE RLPA"/>
    <property type="match status" value="1"/>
</dbReference>
<dbReference type="InterPro" id="IPR036908">
    <property type="entry name" value="RlpA-like_sf"/>
</dbReference>
<dbReference type="InterPro" id="IPR009009">
    <property type="entry name" value="RlpA-like_DPBB"/>
</dbReference>
<evidence type="ECO:0000256" key="5">
    <source>
        <dbReference type="RuleBase" id="RU003495"/>
    </source>
</evidence>
<comment type="function">
    <text evidence="4">Lytic transglycosylase with a strong preference for naked glycan strands that lack stem peptides.</text>
</comment>
<evidence type="ECO:0000256" key="2">
    <source>
        <dbReference type="ARBA" id="ARBA00023239"/>
    </source>
</evidence>
<dbReference type="Pfam" id="PF05036">
    <property type="entry name" value="SPOR"/>
    <property type="match status" value="1"/>
</dbReference>
<protein>
    <recommendedName>
        <fullName evidence="4">Probable endolytic peptidoglycan transglycosylase RlpA</fullName>
        <ecNumber evidence="4">4.2.2.-</ecNumber>
    </recommendedName>
</protein>
<dbReference type="PROSITE" id="PS51257">
    <property type="entry name" value="PROKAR_LIPOPROTEIN"/>
    <property type="match status" value="1"/>
</dbReference>
<dbReference type="Proteomes" id="UP000060487">
    <property type="component" value="Unassembled WGS sequence"/>
</dbReference>
<gene>
    <name evidence="4" type="primary">rlpA</name>
    <name evidence="7" type="ORF">ASN18_0272</name>
</gene>
<dbReference type="InterPro" id="IPR007730">
    <property type="entry name" value="SPOR-like_dom"/>
</dbReference>
<keyword evidence="1" id="KW-0732">Signal</keyword>
<dbReference type="SUPFAM" id="SSF110997">
    <property type="entry name" value="Sporulation related repeat"/>
    <property type="match status" value="1"/>
</dbReference>